<comment type="caution">
    <text evidence="1">The sequence shown here is derived from an EMBL/GenBank/DDBJ whole genome shotgun (WGS) entry which is preliminary data.</text>
</comment>
<gene>
    <name evidence="1" type="primary">gatC_1</name>
    <name evidence="1" type="ORF">GCM10009720_00190</name>
</gene>
<dbReference type="EMBL" id="BAAAMN010000003">
    <property type="protein sequence ID" value="GAA2024445.1"/>
    <property type="molecule type" value="Genomic_DNA"/>
</dbReference>
<dbReference type="InterPro" id="IPR003837">
    <property type="entry name" value="GatC"/>
</dbReference>
<dbReference type="RefSeq" id="WP_343955419.1">
    <property type="nucleotide sequence ID" value="NZ_BAAAMN010000003.1"/>
</dbReference>
<proteinExistence type="predicted"/>
<dbReference type="SUPFAM" id="SSF141000">
    <property type="entry name" value="Glu-tRNAGln amidotransferase C subunit"/>
    <property type="match status" value="1"/>
</dbReference>
<reference evidence="2" key="1">
    <citation type="journal article" date="2019" name="Int. J. Syst. Evol. Microbiol.">
        <title>The Global Catalogue of Microorganisms (GCM) 10K type strain sequencing project: providing services to taxonomists for standard genome sequencing and annotation.</title>
        <authorList>
            <consortium name="The Broad Institute Genomics Platform"/>
            <consortium name="The Broad Institute Genome Sequencing Center for Infectious Disease"/>
            <person name="Wu L."/>
            <person name="Ma J."/>
        </authorList>
    </citation>
    <scope>NUCLEOTIDE SEQUENCE [LARGE SCALE GENOMIC DNA]</scope>
    <source>
        <strain evidence="2">JCM 13595</strain>
    </source>
</reference>
<keyword evidence="2" id="KW-1185">Reference proteome</keyword>
<evidence type="ECO:0000313" key="2">
    <source>
        <dbReference type="Proteomes" id="UP001501461"/>
    </source>
</evidence>
<dbReference type="Pfam" id="PF02686">
    <property type="entry name" value="GatC"/>
    <property type="match status" value="1"/>
</dbReference>
<evidence type="ECO:0000313" key="1">
    <source>
        <dbReference type="EMBL" id="GAA2024445.1"/>
    </source>
</evidence>
<sequence>MVDNIAATAHIGLTDQDRQRLATEFDPIIASLAVTADDQLPVTVNPLPVNNTLRPDVVANELTNEQALAAAPEAQDGQFMVPAILDGE</sequence>
<organism evidence="1 2">
    <name type="scientific">Yaniella flava</name>
    <dbReference type="NCBI Taxonomy" id="287930"/>
    <lineage>
        <taxon>Bacteria</taxon>
        <taxon>Bacillati</taxon>
        <taxon>Actinomycetota</taxon>
        <taxon>Actinomycetes</taxon>
        <taxon>Micrococcales</taxon>
        <taxon>Micrococcaceae</taxon>
        <taxon>Yaniella</taxon>
    </lineage>
</organism>
<dbReference type="InterPro" id="IPR036113">
    <property type="entry name" value="Asp/Glu-ADT_sf_sub_c"/>
</dbReference>
<protein>
    <submittedName>
        <fullName evidence="1">Asp-tRNA(Asn)/Glu-tRNA(Gln) amidotransferase subunit GatC</fullName>
    </submittedName>
</protein>
<accession>A0ABP5FH01</accession>
<dbReference type="Proteomes" id="UP001501461">
    <property type="component" value="Unassembled WGS sequence"/>
</dbReference>
<name>A0ABP5FH01_9MICC</name>